<dbReference type="InterPro" id="IPR029063">
    <property type="entry name" value="SAM-dependent_MTases_sf"/>
</dbReference>
<keyword evidence="4 5" id="KW-0949">S-adenosyl-L-methionine</keyword>
<dbReference type="STRING" id="2880.D8LMR1"/>
<keyword evidence="2 5" id="KW-0808">Transferase</keyword>
<dbReference type="UniPathway" id="UPA00232"/>
<keyword evidence="1 5" id="KW-0489">Methyltransferase</keyword>
<keyword evidence="5" id="KW-0460">Magnesium</keyword>
<dbReference type="GO" id="GO:0120537">
    <property type="term" value="F:3-demethylubiquinone 3-O-methyltransferase activity"/>
    <property type="evidence" value="ECO:0007669"/>
    <property type="project" value="RHEA"/>
</dbReference>
<keyword evidence="3 5" id="KW-0831">Ubiquinone biosynthesis</keyword>
<dbReference type="AlphaFoldDB" id="D8LMR1"/>
<comment type="catalytic activity">
    <reaction evidence="5">
        <text>a 3,4-dihydroxy-5-(all-trans-polyprenyl)benzoate + S-adenosyl-L-methionine = a 4-hydroxy-3-methoxy-5-(all-trans-polyprenyl)benzoate + S-adenosyl-L-homocysteine + H(+)</text>
        <dbReference type="Rhea" id="RHEA:44452"/>
        <dbReference type="Rhea" id="RHEA-COMP:10930"/>
        <dbReference type="Rhea" id="RHEA-COMP:10931"/>
        <dbReference type="ChEBI" id="CHEBI:15378"/>
        <dbReference type="ChEBI" id="CHEBI:57856"/>
        <dbReference type="ChEBI" id="CHEBI:59789"/>
        <dbReference type="ChEBI" id="CHEBI:64694"/>
        <dbReference type="ChEBI" id="CHEBI:84443"/>
        <dbReference type="EC" id="2.1.1.114"/>
    </reaction>
</comment>
<dbReference type="GO" id="GO:0032259">
    <property type="term" value="P:methylation"/>
    <property type="evidence" value="ECO:0007669"/>
    <property type="project" value="UniProtKB-KW"/>
</dbReference>
<keyword evidence="9" id="KW-1185">Reference proteome</keyword>
<comment type="catalytic activity">
    <reaction evidence="5">
        <text>a 3-demethylubiquinone + S-adenosyl-L-methionine = a ubiquinone + S-adenosyl-L-homocysteine</text>
        <dbReference type="Rhea" id="RHEA:81215"/>
        <dbReference type="Rhea" id="RHEA-COMP:9565"/>
        <dbReference type="Rhea" id="RHEA-COMP:19654"/>
        <dbReference type="ChEBI" id="CHEBI:16389"/>
        <dbReference type="ChEBI" id="CHEBI:57856"/>
        <dbReference type="ChEBI" id="CHEBI:59789"/>
        <dbReference type="ChEBI" id="CHEBI:231825"/>
    </reaction>
</comment>
<proteinExistence type="inferred from homology"/>
<comment type="pathway">
    <text evidence="5">Cofactor biosynthesis; ubiquinone biosynthesis.</text>
</comment>
<dbReference type="eggNOG" id="KOG1270">
    <property type="taxonomic scope" value="Eukaryota"/>
</dbReference>
<evidence type="ECO:0000256" key="4">
    <source>
        <dbReference type="ARBA" id="ARBA00022691"/>
    </source>
</evidence>
<comment type="subcellular location">
    <subcellularLocation>
        <location evidence="5">Mitochondrion inner membrane</location>
        <topology evidence="5">Peripheral membrane protein</topology>
        <orientation evidence="5">Matrix side</orientation>
    </subcellularLocation>
</comment>
<protein>
    <recommendedName>
        <fullName evidence="5">Ubiquinone biosynthesis O-methyltransferase, mitochondrial</fullName>
    </recommendedName>
    <alternativeName>
        <fullName evidence="5">3-demethylubiquinol 3-O-methyltransferase</fullName>
        <ecNumber evidence="5">2.1.1.64</ecNumber>
    </alternativeName>
    <alternativeName>
        <fullName evidence="5">3-demethylubiquinone 3-O-methyltransferase</fullName>
        <ecNumber evidence="5">2.1.1.-</ecNumber>
    </alternativeName>
    <alternativeName>
        <fullName evidence="5">Polyprenyldihydroxybenzoate methyltransferase</fullName>
        <ecNumber evidence="5">2.1.1.114</ecNumber>
    </alternativeName>
</protein>
<dbReference type="EC" id="2.1.1.-" evidence="5"/>
<dbReference type="OrthoDB" id="3265906at2759"/>
<dbReference type="EC" id="2.1.1.114" evidence="5"/>
<dbReference type="Gene3D" id="3.40.50.150">
    <property type="entry name" value="Vaccinia Virus protein VP39"/>
    <property type="match status" value="1"/>
</dbReference>
<gene>
    <name evidence="8" type="ORF">Esi_0041_0012</name>
</gene>
<dbReference type="Proteomes" id="UP000002630">
    <property type="component" value="Linkage Group LG15"/>
</dbReference>
<organism evidence="8 9">
    <name type="scientific">Ectocarpus siliculosus</name>
    <name type="common">Brown alga</name>
    <name type="synonym">Conferva siliculosa</name>
    <dbReference type="NCBI Taxonomy" id="2880"/>
    <lineage>
        <taxon>Eukaryota</taxon>
        <taxon>Sar</taxon>
        <taxon>Stramenopiles</taxon>
        <taxon>Ochrophyta</taxon>
        <taxon>PX clade</taxon>
        <taxon>Phaeophyceae</taxon>
        <taxon>Ectocarpales</taxon>
        <taxon>Ectocarpaceae</taxon>
        <taxon>Ectocarpus</taxon>
    </lineage>
</organism>
<keyword evidence="5" id="KW-0496">Mitochondrion</keyword>
<feature type="region of interest" description="Disordered" evidence="6">
    <location>
        <begin position="25"/>
        <end position="71"/>
    </location>
</feature>
<evidence type="ECO:0000256" key="2">
    <source>
        <dbReference type="ARBA" id="ARBA00022679"/>
    </source>
</evidence>
<evidence type="ECO:0000256" key="5">
    <source>
        <dbReference type="HAMAP-Rule" id="MF_03190"/>
    </source>
</evidence>
<feature type="binding site" evidence="5">
    <location>
        <position position="204"/>
    </location>
    <ligand>
        <name>S-adenosyl-L-methionine</name>
        <dbReference type="ChEBI" id="CHEBI:59789"/>
    </ligand>
</feature>
<evidence type="ECO:0000256" key="3">
    <source>
        <dbReference type="ARBA" id="ARBA00022688"/>
    </source>
</evidence>
<dbReference type="PANTHER" id="PTHR43464">
    <property type="entry name" value="METHYLTRANSFERASE"/>
    <property type="match status" value="1"/>
</dbReference>
<dbReference type="InParanoid" id="D8LMR1"/>
<feature type="binding site" evidence="5">
    <location>
        <position position="208"/>
    </location>
    <ligand>
        <name>Mg(2+)</name>
        <dbReference type="ChEBI" id="CHEBI:18420"/>
    </ligand>
</feature>
<dbReference type="PANTHER" id="PTHR43464:SF19">
    <property type="entry name" value="UBIQUINONE BIOSYNTHESIS O-METHYLTRANSFERASE, MITOCHONDRIAL"/>
    <property type="match status" value="1"/>
</dbReference>
<feature type="domain" description="Methyltransferase type 11" evidence="7">
    <location>
        <begin position="135"/>
        <end position="231"/>
    </location>
</feature>
<dbReference type="HAMAP" id="MF_00472">
    <property type="entry name" value="UbiG"/>
    <property type="match status" value="1"/>
</dbReference>
<comment type="catalytic activity">
    <reaction evidence="5">
        <text>a 3-demethylubiquinol + S-adenosyl-L-methionine = a ubiquinol + S-adenosyl-L-homocysteine + H(+)</text>
        <dbReference type="Rhea" id="RHEA:44380"/>
        <dbReference type="Rhea" id="RHEA-COMP:9566"/>
        <dbReference type="Rhea" id="RHEA-COMP:10914"/>
        <dbReference type="ChEBI" id="CHEBI:15378"/>
        <dbReference type="ChEBI" id="CHEBI:17976"/>
        <dbReference type="ChEBI" id="CHEBI:57856"/>
        <dbReference type="ChEBI" id="CHEBI:59789"/>
        <dbReference type="ChEBI" id="CHEBI:84422"/>
        <dbReference type="EC" id="2.1.1.64"/>
    </reaction>
</comment>
<dbReference type="NCBIfam" id="TIGR01983">
    <property type="entry name" value="UbiG"/>
    <property type="match status" value="1"/>
</dbReference>
<dbReference type="Pfam" id="PF08241">
    <property type="entry name" value="Methyltransf_11"/>
    <property type="match status" value="1"/>
</dbReference>
<evidence type="ECO:0000256" key="6">
    <source>
        <dbReference type="SAM" id="MobiDB-lite"/>
    </source>
</evidence>
<keyword evidence="5" id="KW-0472">Membrane</keyword>
<comment type="function">
    <text evidence="5">O-methyltransferase required for two non-consecutive steps during ubiquinone biosynthesis. Catalyzes the 2 O-methylation of 3,4-dihydroxy-5-(all-trans-polyprenyl)benzoic acid into 4-hydroxy-3-methoxy-5-(all-trans-polyprenyl)benzoic acid. Also catalyzes the last step of ubiquinone biosynthesis by mediating methylation of 3-demethylubiquinone into ubiquinone. Also able to mediate the methylation of 3-demethylubiquinol into ubiquinol.</text>
</comment>
<dbReference type="InterPro" id="IPR013216">
    <property type="entry name" value="Methyltransf_11"/>
</dbReference>
<comment type="subunit">
    <text evidence="5">Component of a multi-subunit COQ enzyme complex.</text>
</comment>
<keyword evidence="5" id="KW-0999">Mitochondrion inner membrane</keyword>
<dbReference type="InterPro" id="IPR010233">
    <property type="entry name" value="UbiG_MeTrfase"/>
</dbReference>
<feature type="binding site" evidence="5">
    <location>
        <position position="138"/>
    </location>
    <ligand>
        <name>S-adenosyl-L-methionine</name>
        <dbReference type="ChEBI" id="CHEBI:59789"/>
    </ligand>
</feature>
<evidence type="ECO:0000259" key="7">
    <source>
        <dbReference type="Pfam" id="PF08241"/>
    </source>
</evidence>
<dbReference type="GO" id="GO:0031314">
    <property type="term" value="C:extrinsic component of mitochondrial inner membrane"/>
    <property type="evidence" value="ECO:0007669"/>
    <property type="project" value="UniProtKB-UniRule"/>
</dbReference>
<dbReference type="SUPFAM" id="SSF53335">
    <property type="entry name" value="S-adenosyl-L-methionine-dependent methyltransferases"/>
    <property type="match status" value="1"/>
</dbReference>
<dbReference type="EC" id="2.1.1.64" evidence="5"/>
<feature type="binding site" evidence="5">
    <location>
        <position position="209"/>
    </location>
    <ligand>
        <name>Mg(2+)</name>
        <dbReference type="ChEBI" id="CHEBI:18420"/>
    </ligand>
</feature>
<comment type="cofactor">
    <cofactor evidence="5">
        <name>Mg(2+)</name>
        <dbReference type="ChEBI" id="CHEBI:18420"/>
    </cofactor>
</comment>
<evidence type="ECO:0000313" key="8">
    <source>
        <dbReference type="EMBL" id="CBN74712.1"/>
    </source>
</evidence>
<evidence type="ECO:0000313" key="9">
    <source>
        <dbReference type="Proteomes" id="UP000002630"/>
    </source>
</evidence>
<dbReference type="EMBL" id="FN648608">
    <property type="protein sequence ID" value="CBN74712.1"/>
    <property type="molecule type" value="Genomic_DNA"/>
</dbReference>
<dbReference type="CDD" id="cd02440">
    <property type="entry name" value="AdoMet_MTases"/>
    <property type="match status" value="1"/>
</dbReference>
<feature type="binding site" evidence="5">
    <location>
        <position position="205"/>
    </location>
    <ligand>
        <name>Mg(2+)</name>
        <dbReference type="ChEBI" id="CHEBI:18420"/>
    </ligand>
</feature>
<dbReference type="GO" id="GO:0010420">
    <property type="term" value="F:polyprenyldihydroxybenzoate methyltransferase activity"/>
    <property type="evidence" value="ECO:0007669"/>
    <property type="project" value="UniProtKB-UniRule"/>
</dbReference>
<dbReference type="GO" id="GO:0046872">
    <property type="term" value="F:metal ion binding"/>
    <property type="evidence" value="ECO:0007669"/>
    <property type="project" value="UniProtKB-KW"/>
</dbReference>
<name>D8LMR1_ECTSI</name>
<dbReference type="GO" id="GO:0061542">
    <property type="term" value="F:3-demethylubiquinol 3-O-methyltransferase activity"/>
    <property type="evidence" value="ECO:0007669"/>
    <property type="project" value="UniProtKB-UniRule"/>
</dbReference>
<evidence type="ECO:0000256" key="1">
    <source>
        <dbReference type="ARBA" id="ARBA00022603"/>
    </source>
</evidence>
<sequence>MHRLLWRCSCPRKLRPWAALQQTRHTPSFPYSTPSAHSTQAGEGVAEDKAGTGQEGTEGIRESRHSRANISEEELEKFRHLEKEWWNPASRQGAGPLHSMNVTRVQYIVRQVGSSLPEASPHWGSATPLAGLRALDVGCGGGLLSESLARLGAEVVGVDPSPENVAVASAHAQGDPLTRTIRYEATTAEELENRGEQFDLVTSLEVIEHVEDPAGFVSSLASLTRPGGMLAMSTINRTAKSFALAIVGAEYLAGIVPVGTHDWRKFVPPEDLAAMLQAHGFPGELVETCGLMYNPVSGRWKENPGDLDVNYIVTALRGGGGTG</sequence>
<feature type="compositionally biased region" description="Polar residues" evidence="6">
    <location>
        <begin position="25"/>
        <end position="41"/>
    </location>
</feature>
<reference evidence="8 9" key="1">
    <citation type="journal article" date="2010" name="Nature">
        <title>The Ectocarpus genome and the independent evolution of multicellularity in brown algae.</title>
        <authorList>
            <person name="Cock J.M."/>
            <person name="Sterck L."/>
            <person name="Rouze P."/>
            <person name="Scornet D."/>
            <person name="Allen A.E."/>
            <person name="Amoutzias G."/>
            <person name="Anthouard V."/>
            <person name="Artiguenave F."/>
            <person name="Aury J.M."/>
            <person name="Badger J.H."/>
            <person name="Beszteri B."/>
            <person name="Billiau K."/>
            <person name="Bonnet E."/>
            <person name="Bothwell J.H."/>
            <person name="Bowler C."/>
            <person name="Boyen C."/>
            <person name="Brownlee C."/>
            <person name="Carrano C.J."/>
            <person name="Charrier B."/>
            <person name="Cho G.Y."/>
            <person name="Coelho S.M."/>
            <person name="Collen J."/>
            <person name="Corre E."/>
            <person name="Da Silva C."/>
            <person name="Delage L."/>
            <person name="Delaroque N."/>
            <person name="Dittami S.M."/>
            <person name="Doulbeau S."/>
            <person name="Elias M."/>
            <person name="Farnham G."/>
            <person name="Gachon C.M."/>
            <person name="Gschloessl B."/>
            <person name="Heesch S."/>
            <person name="Jabbari K."/>
            <person name="Jubin C."/>
            <person name="Kawai H."/>
            <person name="Kimura K."/>
            <person name="Kloareg B."/>
            <person name="Kupper F.C."/>
            <person name="Lang D."/>
            <person name="Le Bail A."/>
            <person name="Leblanc C."/>
            <person name="Lerouge P."/>
            <person name="Lohr M."/>
            <person name="Lopez P.J."/>
            <person name="Martens C."/>
            <person name="Maumus F."/>
            <person name="Michel G."/>
            <person name="Miranda-Saavedra D."/>
            <person name="Morales J."/>
            <person name="Moreau H."/>
            <person name="Motomura T."/>
            <person name="Nagasato C."/>
            <person name="Napoli C.A."/>
            <person name="Nelson D.R."/>
            <person name="Nyvall-Collen P."/>
            <person name="Peters A.F."/>
            <person name="Pommier C."/>
            <person name="Potin P."/>
            <person name="Poulain J."/>
            <person name="Quesneville H."/>
            <person name="Read B."/>
            <person name="Rensing S.A."/>
            <person name="Ritter A."/>
            <person name="Rousvoal S."/>
            <person name="Samanta M."/>
            <person name="Samson G."/>
            <person name="Schroeder D.C."/>
            <person name="Segurens B."/>
            <person name="Strittmatter M."/>
            <person name="Tonon T."/>
            <person name="Tregear J.W."/>
            <person name="Valentin K."/>
            <person name="von Dassow P."/>
            <person name="Yamagishi T."/>
            <person name="Van de Peer Y."/>
            <person name="Wincker P."/>
        </authorList>
    </citation>
    <scope>NUCLEOTIDE SEQUENCE [LARGE SCALE GENOMIC DNA]</scope>
    <source>
        <strain evidence="9">Ec32 / CCAP1310/4</strain>
    </source>
</reference>
<feature type="binding site" evidence="5">
    <location>
        <position position="159"/>
    </location>
    <ligand>
        <name>S-adenosyl-L-methionine</name>
        <dbReference type="ChEBI" id="CHEBI:59789"/>
    </ligand>
</feature>
<comment type="similarity">
    <text evidence="5">Belongs to the class I-like SAM-binding methyltransferase superfamily. UbiG/COQ3 family.</text>
</comment>
<accession>D8LMR1</accession>
<dbReference type="EMBL" id="FN649740">
    <property type="protein sequence ID" value="CBN74712.1"/>
    <property type="molecule type" value="Genomic_DNA"/>
</dbReference>
<feature type="binding site" evidence="5">
    <location>
        <position position="104"/>
    </location>
    <ligand>
        <name>S-adenosyl-L-methionine</name>
        <dbReference type="ChEBI" id="CHEBI:59789"/>
    </ligand>
</feature>
<dbReference type="OMA" id="LASRWWD"/>
<keyword evidence="5" id="KW-0479">Metal-binding</keyword>